<evidence type="ECO:0000256" key="3">
    <source>
        <dbReference type="ARBA" id="ARBA00023237"/>
    </source>
</evidence>
<evidence type="ECO:0000256" key="1">
    <source>
        <dbReference type="ARBA" id="ARBA00004442"/>
    </source>
</evidence>
<dbReference type="GO" id="GO:0030246">
    <property type="term" value="F:carbohydrate binding"/>
    <property type="evidence" value="ECO:0007669"/>
    <property type="project" value="InterPro"/>
</dbReference>
<evidence type="ECO:0000313" key="6">
    <source>
        <dbReference type="EMBL" id="SFP70832.1"/>
    </source>
</evidence>
<keyword evidence="2" id="KW-0472">Membrane</keyword>
<feature type="chain" id="PRO_5011487892" evidence="4">
    <location>
        <begin position="39"/>
        <end position="827"/>
    </location>
</feature>
<dbReference type="PANTHER" id="PTHR40980:SF4">
    <property type="entry name" value="TONB-DEPENDENT RECEPTOR-LIKE BETA-BARREL DOMAIN-CONTAINING PROTEIN"/>
    <property type="match status" value="1"/>
</dbReference>
<dbReference type="GO" id="GO:0009279">
    <property type="term" value="C:cell outer membrane"/>
    <property type="evidence" value="ECO:0007669"/>
    <property type="project" value="UniProtKB-SubCell"/>
</dbReference>
<sequence>MLHSYILKSAGFHCRRTSIRSATFLLAAFLLTAFTTFAQTAAVTGTLRNGAGGGIEFATITLHRATDSSVVKTEFSDAQGGFRLEHPAGGRYRVSASQVGYVRFWSEAFELPAAGLKLPAFTLQTSAATALKEVTVVGQKPLFERLADRTVVNVEGSTLASGNTSLDVLTRSPGVTVDGSDNLALRGRTGLLVLIDGKRQPMTGTELADYLRALPADQLKSIELITNPPAKYDAQGNAGIIAINLKKDQRMGTNGTTNLSYGRSVYGKLSTSMSLNHRQEKVNVFSSATYGNRKGFNIRNTYRYFYETQDGRPVLTGTSDQRNRMVSKDHFLIWKVGTDYNLSKNTVVGGVLTGFSVPRPLPNGAGVNTSVFYDANGQVDDAYTALSFGQGNNPNITGNLNFKHTFGEGTGRPELTADVDYARYSTHRTQSQTIFPEPNLMGPTLASDQRSELTIQAMKADFTRNIDPKTRFEAGAKASRVFADNDIRFENTREGVTTLDRNLSNRFRYDEVITAAYVNLNKTIDKLNVQAGLRGEQTHATGQQVVTSENFQRDYYQLFPSAALKYTLSDQHETSLSLSRRINRPSYRQLNPFRFIIDPATSGKGNPNLLPQTSYNMEVNYTFRQKYTGGISYSVTQDPITDVAFPETETTTVSTDVNLDRQQYVALTLTAPVTVGKWLSMYNNAVLYYIHFEGNLAGTSLRAGQPTLNLSSNSTFTLGKGWGAELNGWYYSRQRVGFFDFRDMGQLSVGIKKEVWDRKGTLKLAVTDILYTTPLNAVSIYNNYQQDLYLRRDSRVATLSFAWRFGNDKLTNKTRTTGAEEERRRAQ</sequence>
<dbReference type="STRING" id="1227077.SAMN04515668_0080"/>
<feature type="signal peptide" evidence="4">
    <location>
        <begin position="1"/>
        <end position="38"/>
    </location>
</feature>
<keyword evidence="4" id="KW-0732">Signal</keyword>
<evidence type="ECO:0000256" key="2">
    <source>
        <dbReference type="ARBA" id="ARBA00023136"/>
    </source>
</evidence>
<dbReference type="InterPro" id="IPR037066">
    <property type="entry name" value="Plug_dom_sf"/>
</dbReference>
<keyword evidence="6" id="KW-0675">Receptor</keyword>
<reference evidence="7" key="1">
    <citation type="submission" date="2016-10" db="EMBL/GenBank/DDBJ databases">
        <authorList>
            <person name="Varghese N."/>
            <person name="Submissions S."/>
        </authorList>
    </citation>
    <scope>NUCLEOTIDE SEQUENCE [LARGE SCALE GENOMIC DNA]</scope>
    <source>
        <strain evidence="7">OR362-8,ATCC BAA-1266,JCM 13504</strain>
    </source>
</reference>
<dbReference type="EMBL" id="FOXS01000001">
    <property type="protein sequence ID" value="SFP70832.1"/>
    <property type="molecule type" value="Genomic_DNA"/>
</dbReference>
<feature type="domain" description="Outer membrane protein beta-barrel" evidence="5">
    <location>
        <begin position="413"/>
        <end position="803"/>
    </location>
</feature>
<dbReference type="OrthoDB" id="905812at2"/>
<dbReference type="Pfam" id="PF13620">
    <property type="entry name" value="CarboxypepD_reg"/>
    <property type="match status" value="1"/>
</dbReference>
<organism evidence="6 7">
    <name type="scientific">Hymenobacter arizonensis</name>
    <name type="common">Siccationidurans arizonensis</name>
    <dbReference type="NCBI Taxonomy" id="1227077"/>
    <lineage>
        <taxon>Bacteria</taxon>
        <taxon>Pseudomonadati</taxon>
        <taxon>Bacteroidota</taxon>
        <taxon>Cytophagia</taxon>
        <taxon>Cytophagales</taxon>
        <taxon>Hymenobacteraceae</taxon>
        <taxon>Hymenobacter</taxon>
    </lineage>
</organism>
<protein>
    <submittedName>
        <fullName evidence="6">Outer membrane receptor proteins, mostly Fe transport</fullName>
    </submittedName>
</protein>
<accession>A0A1I5SJG4</accession>
<dbReference type="SUPFAM" id="SSF56935">
    <property type="entry name" value="Porins"/>
    <property type="match status" value="1"/>
</dbReference>
<proteinExistence type="predicted"/>
<dbReference type="InterPro" id="IPR013784">
    <property type="entry name" value="Carb-bd-like_fold"/>
</dbReference>
<dbReference type="AlphaFoldDB" id="A0A1I5SJG4"/>
<dbReference type="InterPro" id="IPR036942">
    <property type="entry name" value="Beta-barrel_TonB_sf"/>
</dbReference>
<evidence type="ECO:0000259" key="5">
    <source>
        <dbReference type="Pfam" id="PF14905"/>
    </source>
</evidence>
<gene>
    <name evidence="6" type="ORF">SAMN04515668_0080</name>
</gene>
<dbReference type="PANTHER" id="PTHR40980">
    <property type="entry name" value="PLUG DOMAIN-CONTAINING PROTEIN"/>
    <property type="match status" value="1"/>
</dbReference>
<dbReference type="SUPFAM" id="SSF49452">
    <property type="entry name" value="Starch-binding domain-like"/>
    <property type="match status" value="1"/>
</dbReference>
<evidence type="ECO:0000313" key="7">
    <source>
        <dbReference type="Proteomes" id="UP000199029"/>
    </source>
</evidence>
<dbReference type="Pfam" id="PF14905">
    <property type="entry name" value="OMP_b-brl_3"/>
    <property type="match status" value="1"/>
</dbReference>
<evidence type="ECO:0000256" key="4">
    <source>
        <dbReference type="SAM" id="SignalP"/>
    </source>
</evidence>
<dbReference type="Proteomes" id="UP000199029">
    <property type="component" value="Unassembled WGS sequence"/>
</dbReference>
<keyword evidence="3" id="KW-0998">Cell outer membrane</keyword>
<name>A0A1I5SJG4_HYMAR</name>
<dbReference type="RefSeq" id="WP_092668032.1">
    <property type="nucleotide sequence ID" value="NZ_FOXS01000001.1"/>
</dbReference>
<keyword evidence="7" id="KW-1185">Reference proteome</keyword>
<dbReference type="Gene3D" id="2.40.170.20">
    <property type="entry name" value="TonB-dependent receptor, beta-barrel domain"/>
    <property type="match status" value="1"/>
</dbReference>
<comment type="subcellular location">
    <subcellularLocation>
        <location evidence="1">Cell outer membrane</location>
    </subcellularLocation>
</comment>
<dbReference type="InterPro" id="IPR041700">
    <property type="entry name" value="OMP_b-brl_3"/>
</dbReference>
<dbReference type="Gene3D" id="2.170.130.10">
    <property type="entry name" value="TonB-dependent receptor, plug domain"/>
    <property type="match status" value="1"/>
</dbReference>